<feature type="binding site" evidence="15">
    <location>
        <position position="114"/>
    </location>
    <ligand>
        <name>Mg(2+)</name>
        <dbReference type="ChEBI" id="CHEBI:18420"/>
    </ligand>
</feature>
<dbReference type="SMART" id="SM00535">
    <property type="entry name" value="RIBOc"/>
    <property type="match status" value="1"/>
</dbReference>
<protein>
    <recommendedName>
        <fullName evidence="15">Ribonuclease 3</fullName>
        <ecNumber evidence="15">3.1.26.3</ecNumber>
    </recommendedName>
    <alternativeName>
        <fullName evidence="15">Ribonuclease III</fullName>
        <shortName evidence="15">RNase III</shortName>
    </alternativeName>
</protein>
<evidence type="ECO:0000256" key="10">
    <source>
        <dbReference type="ARBA" id="ARBA00022723"/>
    </source>
</evidence>
<dbReference type="CDD" id="cd00593">
    <property type="entry name" value="RIBOc"/>
    <property type="match status" value="1"/>
</dbReference>
<dbReference type="PROSITE" id="PS00517">
    <property type="entry name" value="RNASE_3_1"/>
    <property type="match status" value="1"/>
</dbReference>
<dbReference type="EC" id="3.1.26.3" evidence="15"/>
<evidence type="ECO:0000313" key="19">
    <source>
        <dbReference type="Proteomes" id="UP000218172"/>
    </source>
</evidence>
<evidence type="ECO:0000256" key="1">
    <source>
        <dbReference type="ARBA" id="ARBA00000109"/>
    </source>
</evidence>
<feature type="binding site" evidence="15">
    <location>
        <position position="111"/>
    </location>
    <ligand>
        <name>Mg(2+)</name>
        <dbReference type="ChEBI" id="CHEBI:18420"/>
    </ligand>
</feature>
<gene>
    <name evidence="15" type="primary">rnc</name>
    <name evidence="18" type="ORF">COC19_07185</name>
</gene>
<dbReference type="Gene3D" id="1.10.1520.10">
    <property type="entry name" value="Ribonuclease III domain"/>
    <property type="match status" value="1"/>
</dbReference>
<keyword evidence="10 15" id="KW-0479">Metal-binding</keyword>
<feature type="active site" evidence="15">
    <location>
        <position position="42"/>
    </location>
</feature>
<evidence type="ECO:0000256" key="12">
    <source>
        <dbReference type="ARBA" id="ARBA00022801"/>
    </source>
</evidence>
<dbReference type="PROSITE" id="PS50137">
    <property type="entry name" value="DS_RBD"/>
    <property type="match status" value="1"/>
</dbReference>
<keyword evidence="6 15" id="KW-0698">rRNA processing</keyword>
<accession>A0A2A4MGU6</accession>
<dbReference type="SUPFAM" id="SSF69065">
    <property type="entry name" value="RNase III domain-like"/>
    <property type="match status" value="1"/>
</dbReference>
<dbReference type="Gene3D" id="3.30.160.20">
    <property type="match status" value="1"/>
</dbReference>
<dbReference type="PANTHER" id="PTHR11207:SF0">
    <property type="entry name" value="RIBONUCLEASE 3"/>
    <property type="match status" value="1"/>
</dbReference>
<keyword evidence="9 15" id="KW-0540">Nuclease</keyword>
<keyword evidence="12 15" id="KW-0378">Hydrolase</keyword>
<dbReference type="GO" id="GO:0019843">
    <property type="term" value="F:rRNA binding"/>
    <property type="evidence" value="ECO:0007669"/>
    <property type="project" value="UniProtKB-KW"/>
</dbReference>
<evidence type="ECO:0000256" key="7">
    <source>
        <dbReference type="ARBA" id="ARBA00022664"/>
    </source>
</evidence>
<dbReference type="GO" id="GO:0008033">
    <property type="term" value="P:tRNA processing"/>
    <property type="evidence" value="ECO:0007669"/>
    <property type="project" value="UniProtKB-KW"/>
</dbReference>
<evidence type="ECO:0000256" key="4">
    <source>
        <dbReference type="ARBA" id="ARBA00011738"/>
    </source>
</evidence>
<evidence type="ECO:0000256" key="11">
    <source>
        <dbReference type="ARBA" id="ARBA00022759"/>
    </source>
</evidence>
<dbReference type="FunFam" id="3.30.160.20:FF:000003">
    <property type="entry name" value="Ribonuclease 3"/>
    <property type="match status" value="1"/>
</dbReference>
<dbReference type="GO" id="GO:0005737">
    <property type="term" value="C:cytoplasm"/>
    <property type="evidence" value="ECO:0007669"/>
    <property type="project" value="UniProtKB-SubCell"/>
</dbReference>
<keyword evidence="11 15" id="KW-0255">Endonuclease</keyword>
<evidence type="ECO:0000259" key="16">
    <source>
        <dbReference type="PROSITE" id="PS50137"/>
    </source>
</evidence>
<evidence type="ECO:0000256" key="13">
    <source>
        <dbReference type="ARBA" id="ARBA00022842"/>
    </source>
</evidence>
<dbReference type="InterPro" id="IPR000999">
    <property type="entry name" value="RNase_III_dom"/>
</dbReference>
<evidence type="ECO:0000256" key="8">
    <source>
        <dbReference type="ARBA" id="ARBA00022694"/>
    </source>
</evidence>
<dbReference type="NCBIfam" id="TIGR02191">
    <property type="entry name" value="RNaseIII"/>
    <property type="match status" value="1"/>
</dbReference>
<evidence type="ECO:0000259" key="17">
    <source>
        <dbReference type="PROSITE" id="PS50142"/>
    </source>
</evidence>
<dbReference type="InterPro" id="IPR011907">
    <property type="entry name" value="RNase_III"/>
</dbReference>
<dbReference type="InterPro" id="IPR014720">
    <property type="entry name" value="dsRBD_dom"/>
</dbReference>
<dbReference type="CDD" id="cd10845">
    <property type="entry name" value="DSRM_RNAse_III_family"/>
    <property type="match status" value="1"/>
</dbReference>
<dbReference type="Pfam" id="PF14622">
    <property type="entry name" value="Ribonucleas_3_3"/>
    <property type="match status" value="1"/>
</dbReference>
<comment type="cofactor">
    <cofactor evidence="15">
        <name>Mg(2+)</name>
        <dbReference type="ChEBI" id="CHEBI:18420"/>
    </cofactor>
</comment>
<evidence type="ECO:0000256" key="5">
    <source>
        <dbReference type="ARBA" id="ARBA00022490"/>
    </source>
</evidence>
<dbReference type="SUPFAM" id="SSF54768">
    <property type="entry name" value="dsRNA-binding domain-like"/>
    <property type="match status" value="1"/>
</dbReference>
<comment type="caution">
    <text evidence="18">The sequence shown here is derived from an EMBL/GenBank/DDBJ whole genome shotgun (WGS) entry which is preliminary data.</text>
</comment>
<feature type="domain" description="DRBM" evidence="16">
    <location>
        <begin position="152"/>
        <end position="222"/>
    </location>
</feature>
<dbReference type="SMART" id="SM00358">
    <property type="entry name" value="DSRM"/>
    <property type="match status" value="1"/>
</dbReference>
<keyword evidence="8 15" id="KW-0819">tRNA processing</keyword>
<dbReference type="PROSITE" id="PS50142">
    <property type="entry name" value="RNASE_3_2"/>
    <property type="match status" value="1"/>
</dbReference>
<dbReference type="GO" id="GO:0046872">
    <property type="term" value="F:metal ion binding"/>
    <property type="evidence" value="ECO:0007669"/>
    <property type="project" value="UniProtKB-KW"/>
</dbReference>
<dbReference type="GO" id="GO:0006397">
    <property type="term" value="P:mRNA processing"/>
    <property type="evidence" value="ECO:0007669"/>
    <property type="project" value="UniProtKB-UniRule"/>
</dbReference>
<evidence type="ECO:0000256" key="3">
    <source>
        <dbReference type="ARBA" id="ARBA00010183"/>
    </source>
</evidence>
<dbReference type="GO" id="GO:0003725">
    <property type="term" value="F:double-stranded RNA binding"/>
    <property type="evidence" value="ECO:0007669"/>
    <property type="project" value="TreeGrafter"/>
</dbReference>
<evidence type="ECO:0000256" key="6">
    <source>
        <dbReference type="ARBA" id="ARBA00022552"/>
    </source>
</evidence>
<feature type="domain" description="RNase III" evidence="17">
    <location>
        <begin position="3"/>
        <end position="125"/>
    </location>
</feature>
<dbReference type="AlphaFoldDB" id="A0A2A4MGU6"/>
<keyword evidence="15" id="KW-0699">rRNA-binding</keyword>
<dbReference type="HAMAP" id="MF_00104">
    <property type="entry name" value="RNase_III"/>
    <property type="match status" value="1"/>
</dbReference>
<evidence type="ECO:0000256" key="2">
    <source>
        <dbReference type="ARBA" id="ARBA00004496"/>
    </source>
</evidence>
<organism evidence="18 19">
    <name type="scientific">SAR86 cluster bacterium</name>
    <dbReference type="NCBI Taxonomy" id="2030880"/>
    <lineage>
        <taxon>Bacteria</taxon>
        <taxon>Pseudomonadati</taxon>
        <taxon>Pseudomonadota</taxon>
        <taxon>Gammaproteobacteria</taxon>
        <taxon>SAR86 cluster</taxon>
    </lineage>
</organism>
<reference evidence="19" key="1">
    <citation type="submission" date="2017-08" db="EMBL/GenBank/DDBJ databases">
        <title>A dynamic microbial community with high functional redundancy inhabits the cold, oxic subseafloor aquifer.</title>
        <authorList>
            <person name="Tully B.J."/>
            <person name="Wheat C.G."/>
            <person name="Glazer B.T."/>
            <person name="Huber J.A."/>
        </authorList>
    </citation>
    <scope>NUCLEOTIDE SEQUENCE [LARGE SCALE GENOMIC DNA]</scope>
</reference>
<keyword evidence="13 15" id="KW-0460">Magnesium</keyword>
<comment type="subcellular location">
    <subcellularLocation>
        <location evidence="2 15">Cytoplasm</location>
    </subcellularLocation>
</comment>
<comment type="function">
    <text evidence="15">Digests double-stranded RNA. Involved in the processing of primary rRNA transcript to yield the immediate precursors to the large and small rRNAs (23S and 16S). Processes some mRNAs, and tRNAs when they are encoded in the rRNA operon. Processes pre-crRNA and tracrRNA of type II CRISPR loci if present in the organism.</text>
</comment>
<feature type="active site" evidence="15">
    <location>
        <position position="114"/>
    </location>
</feature>
<dbReference type="Proteomes" id="UP000218172">
    <property type="component" value="Unassembled WGS sequence"/>
</dbReference>
<evidence type="ECO:0000256" key="14">
    <source>
        <dbReference type="ARBA" id="ARBA00022884"/>
    </source>
</evidence>
<dbReference type="FunFam" id="1.10.1520.10:FF:000001">
    <property type="entry name" value="Ribonuclease 3"/>
    <property type="match status" value="1"/>
</dbReference>
<dbReference type="PANTHER" id="PTHR11207">
    <property type="entry name" value="RIBONUCLEASE III"/>
    <property type="match status" value="1"/>
</dbReference>
<comment type="catalytic activity">
    <reaction evidence="1 15">
        <text>Endonucleolytic cleavage to 5'-phosphomonoester.</text>
        <dbReference type="EC" id="3.1.26.3"/>
    </reaction>
</comment>
<dbReference type="GO" id="GO:0042802">
    <property type="term" value="F:identical protein binding"/>
    <property type="evidence" value="ECO:0007669"/>
    <property type="project" value="UniProtKB-ARBA"/>
</dbReference>
<evidence type="ECO:0000313" key="18">
    <source>
        <dbReference type="EMBL" id="PCH59345.1"/>
    </source>
</evidence>
<dbReference type="InterPro" id="IPR036389">
    <property type="entry name" value="RNase_III_sf"/>
</dbReference>
<evidence type="ECO:0000256" key="15">
    <source>
        <dbReference type="HAMAP-Rule" id="MF_00104"/>
    </source>
</evidence>
<name>A0A2A4MGU6_9GAMM</name>
<keyword evidence="5 15" id="KW-0963">Cytoplasm</keyword>
<keyword evidence="7 15" id="KW-0507">mRNA processing</keyword>
<proteinExistence type="inferred from homology"/>
<comment type="subunit">
    <text evidence="4 15">Homodimer.</text>
</comment>
<sequence length="222" mass="24118">MTYAILEKQLNYRFSDPDLIAKALTHRSANTDHNERLEFLGDALLGLVIAQALYERFPESSEGDLSRMRANLVNKNALALIANQLALGDLISLGSGESKSGGNKRESILSDAVEAIIAATYLDGGMTACKNLVLLLCEQSLSNVAMQSQLKDSKTRLQEYMQAQGLHLPLYKVVSIDGVAHDQTFRVNCLISLLSQPAQGSGKSKRIAEQQAAEKVLQTLGV</sequence>
<dbReference type="GO" id="GO:0006364">
    <property type="term" value="P:rRNA processing"/>
    <property type="evidence" value="ECO:0007669"/>
    <property type="project" value="UniProtKB-UniRule"/>
</dbReference>
<feature type="binding site" evidence="15">
    <location>
        <position position="38"/>
    </location>
    <ligand>
        <name>Mg(2+)</name>
        <dbReference type="ChEBI" id="CHEBI:18420"/>
    </ligand>
</feature>
<keyword evidence="14 15" id="KW-0694">RNA-binding</keyword>
<comment type="similarity">
    <text evidence="3">Belongs to the ribonuclease III family.</text>
</comment>
<dbReference type="GO" id="GO:0010468">
    <property type="term" value="P:regulation of gene expression"/>
    <property type="evidence" value="ECO:0007669"/>
    <property type="project" value="TreeGrafter"/>
</dbReference>
<dbReference type="Pfam" id="PF00035">
    <property type="entry name" value="dsrm"/>
    <property type="match status" value="1"/>
</dbReference>
<evidence type="ECO:0000256" key="9">
    <source>
        <dbReference type="ARBA" id="ARBA00022722"/>
    </source>
</evidence>
<dbReference type="EMBL" id="NVQR01000122">
    <property type="protein sequence ID" value="PCH59345.1"/>
    <property type="molecule type" value="Genomic_DNA"/>
</dbReference>
<dbReference type="GO" id="GO:0004525">
    <property type="term" value="F:ribonuclease III activity"/>
    <property type="evidence" value="ECO:0007669"/>
    <property type="project" value="UniProtKB-UniRule"/>
</dbReference>